<dbReference type="Gene3D" id="3.40.50.150">
    <property type="entry name" value="Vaccinia Virus protein VP39"/>
    <property type="match status" value="1"/>
</dbReference>
<name>A0A161IKC4_9MICO</name>
<dbReference type="GO" id="GO:0005886">
    <property type="term" value="C:plasma membrane"/>
    <property type="evidence" value="ECO:0007669"/>
    <property type="project" value="UniProtKB-SubCell"/>
</dbReference>
<dbReference type="GO" id="GO:0032259">
    <property type="term" value="P:methylation"/>
    <property type="evidence" value="ECO:0007669"/>
    <property type="project" value="UniProtKB-KW"/>
</dbReference>
<dbReference type="AlphaFoldDB" id="A0A161IKC4"/>
<evidence type="ECO:0000256" key="4">
    <source>
        <dbReference type="ARBA" id="ARBA00022989"/>
    </source>
</evidence>
<feature type="transmembrane region" description="Helical" evidence="6">
    <location>
        <begin position="231"/>
        <end position="253"/>
    </location>
</feature>
<keyword evidence="4 6" id="KW-1133">Transmembrane helix</keyword>
<dbReference type="Proteomes" id="UP000076794">
    <property type="component" value="Chromosome"/>
</dbReference>
<keyword evidence="7" id="KW-0808">Transferase</keyword>
<dbReference type="GO" id="GO:0008168">
    <property type="term" value="F:methyltransferase activity"/>
    <property type="evidence" value="ECO:0007669"/>
    <property type="project" value="UniProtKB-KW"/>
</dbReference>
<keyword evidence="7" id="KW-0489">Methyltransferase</keyword>
<protein>
    <submittedName>
        <fullName evidence="7">Putative S-adenosylmethionine-dependent methyltransferase</fullName>
        <ecNumber evidence="7">2.1.1.-</ecNumber>
    </submittedName>
</protein>
<evidence type="ECO:0000256" key="1">
    <source>
        <dbReference type="ARBA" id="ARBA00004651"/>
    </source>
</evidence>
<dbReference type="PROSITE" id="PS51257">
    <property type="entry name" value="PROKAR_LIPOPROTEIN"/>
    <property type="match status" value="1"/>
</dbReference>
<dbReference type="STRING" id="1300344.I598_3099"/>
<feature type="transmembrane region" description="Helical" evidence="6">
    <location>
        <begin position="194"/>
        <end position="219"/>
    </location>
</feature>
<keyword evidence="5 6" id="KW-0472">Membrane</keyword>
<dbReference type="EC" id="2.1.1.-" evidence="7"/>
<proteinExistence type="predicted"/>
<evidence type="ECO:0000313" key="8">
    <source>
        <dbReference type="Proteomes" id="UP000076794"/>
    </source>
</evidence>
<dbReference type="Pfam" id="PF13489">
    <property type="entry name" value="Methyltransf_23"/>
    <property type="match status" value="1"/>
</dbReference>
<dbReference type="PANTHER" id="PTHR43861">
    <property type="entry name" value="TRANS-ACONITATE 2-METHYLTRANSFERASE-RELATED"/>
    <property type="match status" value="1"/>
</dbReference>
<dbReference type="InterPro" id="IPR029063">
    <property type="entry name" value="SAM-dependent_MTases_sf"/>
</dbReference>
<feature type="transmembrane region" description="Helical" evidence="6">
    <location>
        <begin position="12"/>
        <end position="31"/>
    </location>
</feature>
<comment type="subcellular location">
    <subcellularLocation>
        <location evidence="1">Cell membrane</location>
        <topology evidence="1">Multi-pass membrane protein</topology>
    </subcellularLocation>
</comment>
<dbReference type="InterPro" id="IPR022791">
    <property type="entry name" value="L-PG_synthase/AglD"/>
</dbReference>
<evidence type="ECO:0000256" key="6">
    <source>
        <dbReference type="SAM" id="Phobius"/>
    </source>
</evidence>
<dbReference type="KEGG" id="ido:I598_3099"/>
<evidence type="ECO:0000256" key="5">
    <source>
        <dbReference type="ARBA" id="ARBA00023136"/>
    </source>
</evidence>
<organism evidence="7 8">
    <name type="scientific">Isoptericola dokdonensis DS-3</name>
    <dbReference type="NCBI Taxonomy" id="1300344"/>
    <lineage>
        <taxon>Bacteria</taxon>
        <taxon>Bacillati</taxon>
        <taxon>Actinomycetota</taxon>
        <taxon>Actinomycetes</taxon>
        <taxon>Micrococcales</taxon>
        <taxon>Promicromonosporaceae</taxon>
        <taxon>Isoptericola</taxon>
    </lineage>
</organism>
<evidence type="ECO:0000313" key="7">
    <source>
        <dbReference type="EMBL" id="ANC32614.1"/>
    </source>
</evidence>
<feature type="transmembrane region" description="Helical" evidence="6">
    <location>
        <begin position="260"/>
        <end position="281"/>
    </location>
</feature>
<feature type="transmembrane region" description="Helical" evidence="6">
    <location>
        <begin position="153"/>
        <end position="173"/>
    </location>
</feature>
<evidence type="ECO:0000256" key="3">
    <source>
        <dbReference type="ARBA" id="ARBA00022692"/>
    </source>
</evidence>
<dbReference type="RefSeq" id="WP_232314188.1">
    <property type="nucleotide sequence ID" value="NZ_CP014209.1"/>
</dbReference>
<keyword evidence="2" id="KW-1003">Cell membrane</keyword>
<dbReference type="PATRIC" id="fig|1300344.3.peg.3118"/>
<dbReference type="Pfam" id="PF03706">
    <property type="entry name" value="LPG_synthase_TM"/>
    <property type="match status" value="1"/>
</dbReference>
<sequence>MITRLLAVLRSPWLRWSFLVLAVALACYAVWAVRDDLATALATLPATRLAGAFGLSLVFVGSTLLSWRAVLADLGSPVGGRAAVSIFGISQLGKFVPGGVWNVVAAAEVGADHGVPRARTMTATAVATGIGVVSGAVTGVLALPFLAADALGSWAWALWLLPCVAVLLLPPVLNRLLAAAFRLARRSPLTALSWRGLGAAAGWAVAGWVCAGGQVWLLATGLGMPADVSNLALTVGGYALAWTVGFLVVVVPAGAGAREIVLLAVLAGLLPDAEVLLVVLVSRVLVTLADLAYAGVGALLRHGGRHFAPLPPHAWLRWDVVRRALPRRRSSVLEIGCGQGAVGMRIAARHDYTAVELDETSWRTAAARVTGVDPAARVLHGGDAVLGPDERFDVVCAFEVVEHVDDDAAALADWSARLRPGGMLLLSTPAWPDRFGPWDVLAGHYRRYDPADLAARLRDAGLVDVDVRCYDAPLGYLLEAVRNPLARRRERAAAAARPGAADPADAAALAAQTASSGRRFQPSSRAVGALVAVGVAPFRLWQRALPRHGTGLVAVAHAPADRSTVHPADPAGGT</sequence>
<keyword evidence="8" id="KW-1185">Reference proteome</keyword>
<dbReference type="SUPFAM" id="SSF53335">
    <property type="entry name" value="S-adenosyl-L-methionine-dependent methyltransferases"/>
    <property type="match status" value="1"/>
</dbReference>
<dbReference type="EMBL" id="CP014209">
    <property type="protein sequence ID" value="ANC32614.1"/>
    <property type="molecule type" value="Genomic_DNA"/>
</dbReference>
<dbReference type="CDD" id="cd02440">
    <property type="entry name" value="AdoMet_MTases"/>
    <property type="match status" value="1"/>
</dbReference>
<reference evidence="7 8" key="1">
    <citation type="submission" date="2016-01" db="EMBL/GenBank/DDBJ databases">
        <title>Complete genome sequence of a soil Actinobacterium, Isoptericola dokdonensis DS-3.</title>
        <authorList>
            <person name="Kwon S.-K."/>
            <person name="Kim J.F."/>
        </authorList>
    </citation>
    <scope>NUCLEOTIDE SEQUENCE [LARGE SCALE GENOMIC DNA]</scope>
    <source>
        <strain evidence="7 8">DS-3</strain>
    </source>
</reference>
<feature type="transmembrane region" description="Helical" evidence="6">
    <location>
        <begin position="125"/>
        <end position="147"/>
    </location>
</feature>
<feature type="transmembrane region" description="Helical" evidence="6">
    <location>
        <begin position="51"/>
        <end position="71"/>
    </location>
</feature>
<accession>A0A161IKC4</accession>
<keyword evidence="3 6" id="KW-0812">Transmembrane</keyword>
<evidence type="ECO:0000256" key="2">
    <source>
        <dbReference type="ARBA" id="ARBA00022475"/>
    </source>
</evidence>
<gene>
    <name evidence="7" type="ORF">I598_3099</name>
</gene>